<evidence type="ECO:0000313" key="2">
    <source>
        <dbReference type="EMBL" id="KAF7638364.1"/>
    </source>
</evidence>
<sequence length="36" mass="4389">MMLIVNLISVFCYIIVWIILFFKKSMKKKQCKIYTT</sequence>
<reference evidence="2" key="1">
    <citation type="journal article" date="2020" name="Ecol. Evol.">
        <title>Genome structure and content of the rice root-knot nematode (Meloidogyne graminicola).</title>
        <authorList>
            <person name="Phan N.T."/>
            <person name="Danchin E.G.J."/>
            <person name="Klopp C."/>
            <person name="Perfus-Barbeoch L."/>
            <person name="Kozlowski D.K."/>
            <person name="Koutsovoulos G.D."/>
            <person name="Lopez-Roques C."/>
            <person name="Bouchez O."/>
            <person name="Zahm M."/>
            <person name="Besnard G."/>
            <person name="Bellafiore S."/>
        </authorList>
    </citation>
    <scope>NUCLEOTIDE SEQUENCE</scope>
    <source>
        <strain evidence="2">VN-18</strain>
    </source>
</reference>
<name>A0A8S9ZXA8_9BILA</name>
<dbReference type="AlphaFoldDB" id="A0A8S9ZXA8"/>
<protein>
    <submittedName>
        <fullName evidence="2">Uncharacterized protein</fullName>
    </submittedName>
</protein>
<comment type="caution">
    <text evidence="2">The sequence shown here is derived from an EMBL/GenBank/DDBJ whole genome shotgun (WGS) entry which is preliminary data.</text>
</comment>
<accession>A0A8S9ZXA8</accession>
<proteinExistence type="predicted"/>
<keyword evidence="1" id="KW-0472">Membrane</keyword>
<evidence type="ECO:0000313" key="3">
    <source>
        <dbReference type="Proteomes" id="UP000605970"/>
    </source>
</evidence>
<feature type="transmembrane region" description="Helical" evidence="1">
    <location>
        <begin position="6"/>
        <end position="22"/>
    </location>
</feature>
<evidence type="ECO:0000256" key="1">
    <source>
        <dbReference type="SAM" id="Phobius"/>
    </source>
</evidence>
<keyword evidence="3" id="KW-1185">Reference proteome</keyword>
<gene>
    <name evidence="2" type="ORF">Mgra_00002046</name>
</gene>
<keyword evidence="1" id="KW-0812">Transmembrane</keyword>
<keyword evidence="1" id="KW-1133">Transmembrane helix</keyword>
<organism evidence="2 3">
    <name type="scientific">Meloidogyne graminicola</name>
    <dbReference type="NCBI Taxonomy" id="189291"/>
    <lineage>
        <taxon>Eukaryota</taxon>
        <taxon>Metazoa</taxon>
        <taxon>Ecdysozoa</taxon>
        <taxon>Nematoda</taxon>
        <taxon>Chromadorea</taxon>
        <taxon>Rhabditida</taxon>
        <taxon>Tylenchina</taxon>
        <taxon>Tylenchomorpha</taxon>
        <taxon>Tylenchoidea</taxon>
        <taxon>Meloidogynidae</taxon>
        <taxon>Meloidogyninae</taxon>
        <taxon>Meloidogyne</taxon>
    </lineage>
</organism>
<dbReference type="Proteomes" id="UP000605970">
    <property type="component" value="Unassembled WGS sequence"/>
</dbReference>
<dbReference type="EMBL" id="JABEBT010000012">
    <property type="protein sequence ID" value="KAF7638364.1"/>
    <property type="molecule type" value="Genomic_DNA"/>
</dbReference>